<name>C6HWR4_9BACT</name>
<dbReference type="EMBL" id="GG693870">
    <property type="protein sequence ID" value="EES53040.1"/>
    <property type="molecule type" value="Genomic_DNA"/>
</dbReference>
<reference evidence="1 2" key="1">
    <citation type="journal article" date="2009" name="Appl. Environ. Microbiol.">
        <title>Community genomic and proteomic analyses of chemoautotrophic iron-oxidizing "Leptospirillum rubarum" (Group II) and "Leptospirillum ferrodiazotrophum" (Group III) bacteria in acid mine drainage biofilms.</title>
        <authorList>
            <person name="Goltsman D.S."/>
            <person name="Denef V.J."/>
            <person name="Singer S.W."/>
            <person name="VerBerkmoes N.C."/>
            <person name="Lefsrud M."/>
            <person name="Mueller R.S."/>
            <person name="Dick G.J."/>
            <person name="Sun C.L."/>
            <person name="Wheeler K.E."/>
            <person name="Zemla A."/>
            <person name="Baker B.J."/>
            <person name="Hauser L."/>
            <person name="Land M."/>
            <person name="Shah M.B."/>
            <person name="Thelen M.P."/>
            <person name="Hettich R.L."/>
            <person name="Banfield J.F."/>
        </authorList>
    </citation>
    <scope>NUCLEOTIDE SEQUENCE [LARGE SCALE GENOMIC DNA]</scope>
</reference>
<evidence type="ECO:0000313" key="1">
    <source>
        <dbReference type="EMBL" id="EES53040.1"/>
    </source>
</evidence>
<protein>
    <recommendedName>
        <fullName evidence="3">Outer membrane protein beta-barrel domain-containing protein</fullName>
    </recommendedName>
</protein>
<sequence length="184" mass="19618">MSIPGMVKTWQSVTAILVLSFLVILTGTMKAHASPGSANTWGISGEVEGMDNINTPGAEGTLLYGGGVTFQYWISPGVGVRIGADYFSNSKSSGPLPQNILPFYSGLMINLISGSMGSLDLVGDFGQVLNNGIDNTYFDAGLQLNSVLSSRRQFFLDVRFREDGVGTMATPWQFVTAGLGINFF</sequence>
<evidence type="ECO:0008006" key="3">
    <source>
        <dbReference type="Google" id="ProtNLM"/>
    </source>
</evidence>
<proteinExistence type="predicted"/>
<organism evidence="1 2">
    <name type="scientific">Leptospirillum ferrodiazotrophum</name>
    <dbReference type="NCBI Taxonomy" id="412449"/>
    <lineage>
        <taxon>Bacteria</taxon>
        <taxon>Pseudomonadati</taxon>
        <taxon>Nitrospirota</taxon>
        <taxon>Nitrospiria</taxon>
        <taxon>Nitrospirales</taxon>
        <taxon>Nitrospiraceae</taxon>
        <taxon>Leptospirillum</taxon>
    </lineage>
</organism>
<keyword evidence="2" id="KW-1185">Reference proteome</keyword>
<accession>C6HWR4</accession>
<gene>
    <name evidence="1" type="ORF">UBAL3_80630096</name>
</gene>
<evidence type="ECO:0000313" key="2">
    <source>
        <dbReference type="Proteomes" id="UP000009374"/>
    </source>
</evidence>
<dbReference type="AlphaFoldDB" id="C6HWR4"/>
<dbReference type="Proteomes" id="UP000009374">
    <property type="component" value="Unassembled WGS sequence"/>
</dbReference>